<gene>
    <name evidence="2" type="ORF">COS78_00265</name>
</gene>
<evidence type="ECO:0000313" key="2">
    <source>
        <dbReference type="EMBL" id="PIU73826.1"/>
    </source>
</evidence>
<name>A0A2M7AT77_9BACT</name>
<feature type="domain" description="PD-(D/E)XK endonuclease-like" evidence="1">
    <location>
        <begin position="9"/>
        <end position="248"/>
    </location>
</feature>
<dbReference type="Pfam" id="PF12705">
    <property type="entry name" value="PDDEXK_1"/>
    <property type="match status" value="1"/>
</dbReference>
<protein>
    <recommendedName>
        <fullName evidence="1">PD-(D/E)XK endonuclease-like domain-containing protein</fullName>
    </recommendedName>
</protein>
<dbReference type="AlphaFoldDB" id="A0A2M7AT77"/>
<reference evidence="3" key="1">
    <citation type="submission" date="2017-09" db="EMBL/GenBank/DDBJ databases">
        <title>Depth-based differentiation of microbial function through sediment-hosted aquifers and enrichment of novel symbionts in the deep terrestrial subsurface.</title>
        <authorList>
            <person name="Probst A.J."/>
            <person name="Ladd B."/>
            <person name="Jarett J.K."/>
            <person name="Geller-Mcgrath D.E."/>
            <person name="Sieber C.M.K."/>
            <person name="Emerson J.B."/>
            <person name="Anantharaman K."/>
            <person name="Thomas B.C."/>
            <person name="Malmstrom R."/>
            <person name="Stieglmeier M."/>
            <person name="Klingl A."/>
            <person name="Woyke T."/>
            <person name="Ryan C.M."/>
            <person name="Banfield J.F."/>
        </authorList>
    </citation>
    <scope>NUCLEOTIDE SEQUENCE [LARGE SCALE GENOMIC DNA]</scope>
</reference>
<organism evidence="2 3">
    <name type="scientific">Candidatus Shapirobacteria bacterium CG06_land_8_20_14_3_00_40_12</name>
    <dbReference type="NCBI Taxonomy" id="1974881"/>
    <lineage>
        <taxon>Bacteria</taxon>
        <taxon>Candidatus Shapironibacteriota</taxon>
    </lineage>
</organism>
<dbReference type="InterPro" id="IPR038726">
    <property type="entry name" value="PDDEXK_AddAB-type"/>
</dbReference>
<comment type="caution">
    <text evidence="2">The sequence shown here is derived from an EMBL/GenBank/DDBJ whole genome shotgun (WGS) entry which is preliminary data.</text>
</comment>
<evidence type="ECO:0000313" key="3">
    <source>
        <dbReference type="Proteomes" id="UP000231407"/>
    </source>
</evidence>
<sequence>MDKYTALWVSHSSISAFLECPRSYFLKNVYKDPTSGHKIKLMSPPLALGQAVHEVVESLSELKTDLRFQKPLMDKFEAAWKKVSGVSGGFEDKDTEYKYKSRGEEMIRKVSKNPGPLGELAIKINMDLPHFWLSETDNVILCGKIDWLRFHPDTDTVEIIDFKTSKNDEGPDSLQLPIYHLLVHYCQNRPVTAASYWYLDRSDELTPQKLPDLVKSQEKILKIAKRIKLQRSLNKFDCPEGDKGCRACRPYEAILRGEAELVGHDTFRADVYVLKTKFSNTRDAFSGKIL</sequence>
<proteinExistence type="predicted"/>
<dbReference type="InterPro" id="IPR011604">
    <property type="entry name" value="PDDEXK-like_dom_sf"/>
</dbReference>
<dbReference type="Gene3D" id="3.90.320.10">
    <property type="match status" value="1"/>
</dbReference>
<dbReference type="Proteomes" id="UP000231407">
    <property type="component" value="Unassembled WGS sequence"/>
</dbReference>
<accession>A0A2M7AT77</accession>
<evidence type="ECO:0000259" key="1">
    <source>
        <dbReference type="Pfam" id="PF12705"/>
    </source>
</evidence>
<dbReference type="EMBL" id="PEWA01000003">
    <property type="protein sequence ID" value="PIU73826.1"/>
    <property type="molecule type" value="Genomic_DNA"/>
</dbReference>